<dbReference type="PANTHER" id="PTHR44259">
    <property type="entry name" value="OS07G0183000 PROTEIN-RELATED"/>
    <property type="match status" value="1"/>
</dbReference>
<proteinExistence type="predicted"/>
<sequence length="450" mass="50852">MWCLQFTKEVLGHLGFMCICPSGMGLPCFGESSCDWRDLHADVCGNILQRVDALDVLSFSATCRSWFDVCNHLKIKIVQSGTPVLLTSRPDKDGTMFEECLGDGTFGFHVFSDRISSRSHNQYLMHTTWVGGKDDWIVITDNRCSLSLLNIITREIVSLPSLSTMEGAQVGACGDLELMFHPRLQETGCTLEGFARVLRRIVLCETPSSVLGYCAICLFDDGLLAFTSRGDEKWNRFKHPTEFPGCLDYFPEVIMDVIVRNGRLVAVDEEGCMFSWDMLHHGDYPLRIPDPNIQKIEGSIDRVYYLAKSPDDGLLLICIHGHGRQTFYMPSFRVLSNEHDRFTMLDGMTVHKFDEEGGTWSLINNIGLGGSIFVGLNYPFYGRWGGIRPNSVYIANLRDSDVVTFHMYHGAGSQLQDFPIHGGRRLLPKHSMRTPMWVRPTVPSRHKKMM</sequence>
<evidence type="ECO:0000313" key="4">
    <source>
        <dbReference type="Proteomes" id="UP001497457"/>
    </source>
</evidence>
<reference evidence="4" key="1">
    <citation type="submission" date="2024-06" db="EMBL/GenBank/DDBJ databases">
        <authorList>
            <person name="Ryan C."/>
        </authorList>
    </citation>
    <scope>NUCLEOTIDE SEQUENCE [LARGE SCALE GENOMIC DNA]</scope>
</reference>
<evidence type="ECO:0000259" key="2">
    <source>
        <dbReference type="Pfam" id="PF03478"/>
    </source>
</evidence>
<dbReference type="AlphaFoldDB" id="A0ABC9BC27"/>
<dbReference type="SUPFAM" id="SSF81383">
    <property type="entry name" value="F-box domain"/>
    <property type="match status" value="1"/>
</dbReference>
<evidence type="ECO:0000259" key="1">
    <source>
        <dbReference type="Pfam" id="PF00646"/>
    </source>
</evidence>
<evidence type="ECO:0008006" key="5">
    <source>
        <dbReference type="Google" id="ProtNLM"/>
    </source>
</evidence>
<dbReference type="Gene3D" id="1.20.1280.50">
    <property type="match status" value="1"/>
</dbReference>
<reference evidence="3 4" key="2">
    <citation type="submission" date="2024-10" db="EMBL/GenBank/DDBJ databases">
        <authorList>
            <person name="Ryan C."/>
        </authorList>
    </citation>
    <scope>NUCLEOTIDE SEQUENCE [LARGE SCALE GENOMIC DNA]</scope>
</reference>
<dbReference type="Proteomes" id="UP001497457">
    <property type="component" value="Chromosome 25rd"/>
</dbReference>
<dbReference type="InterPro" id="IPR050942">
    <property type="entry name" value="F-box_BR-signaling"/>
</dbReference>
<feature type="domain" description="F-box" evidence="1">
    <location>
        <begin position="37"/>
        <end position="76"/>
    </location>
</feature>
<dbReference type="PANTHER" id="PTHR44259:SF57">
    <property type="entry name" value="DUF1618 DOMAIN-CONTAINING PROTEIN"/>
    <property type="match status" value="1"/>
</dbReference>
<keyword evidence="4" id="KW-1185">Reference proteome</keyword>
<dbReference type="InterPro" id="IPR001810">
    <property type="entry name" value="F-box_dom"/>
</dbReference>
<evidence type="ECO:0000313" key="3">
    <source>
        <dbReference type="EMBL" id="CAL4997580.1"/>
    </source>
</evidence>
<dbReference type="InterPro" id="IPR036047">
    <property type="entry name" value="F-box-like_dom_sf"/>
</dbReference>
<gene>
    <name evidence="3" type="ORF">URODEC1_LOCUS63451</name>
</gene>
<dbReference type="Pfam" id="PF03478">
    <property type="entry name" value="Beta-prop_KIB1-4"/>
    <property type="match status" value="1"/>
</dbReference>
<protein>
    <recommendedName>
        <fullName evidence="5">F-box domain-containing protein</fullName>
    </recommendedName>
</protein>
<dbReference type="Pfam" id="PF00646">
    <property type="entry name" value="F-box"/>
    <property type="match status" value="1"/>
</dbReference>
<organism evidence="3 4">
    <name type="scientific">Urochloa decumbens</name>
    <dbReference type="NCBI Taxonomy" id="240449"/>
    <lineage>
        <taxon>Eukaryota</taxon>
        <taxon>Viridiplantae</taxon>
        <taxon>Streptophyta</taxon>
        <taxon>Embryophyta</taxon>
        <taxon>Tracheophyta</taxon>
        <taxon>Spermatophyta</taxon>
        <taxon>Magnoliopsida</taxon>
        <taxon>Liliopsida</taxon>
        <taxon>Poales</taxon>
        <taxon>Poaceae</taxon>
        <taxon>PACMAD clade</taxon>
        <taxon>Panicoideae</taxon>
        <taxon>Panicodae</taxon>
        <taxon>Paniceae</taxon>
        <taxon>Melinidinae</taxon>
        <taxon>Urochloa</taxon>
    </lineage>
</organism>
<name>A0ABC9BC27_9POAL</name>
<dbReference type="SUPFAM" id="SSF75011">
    <property type="entry name" value="3-carboxy-cis,cis-mucoante lactonizing enzyme"/>
    <property type="match status" value="1"/>
</dbReference>
<feature type="domain" description="KIB1-4 beta-propeller" evidence="2">
    <location>
        <begin position="123"/>
        <end position="404"/>
    </location>
</feature>
<accession>A0ABC9BC27</accession>
<dbReference type="InterPro" id="IPR005174">
    <property type="entry name" value="KIB1-4_b-propeller"/>
</dbReference>
<dbReference type="EMBL" id="OZ075135">
    <property type="protein sequence ID" value="CAL4997580.1"/>
    <property type="molecule type" value="Genomic_DNA"/>
</dbReference>